<gene>
    <name evidence="1" type="ORF">WHR41_00558</name>
</gene>
<sequence>MSWKIYVRQARKLRCSTSASPAVWDSQTRRQQSSNSAFFTKALRGSPGFTASRKHLKSLSSSRHCTEDLALFRPTATGLKASAGSRDNMFVITWDGPQNSKCYYAVSFCDSKCPPCEKTKGAVDEETHRFS</sequence>
<evidence type="ECO:0000313" key="1">
    <source>
        <dbReference type="EMBL" id="KAL1590564.1"/>
    </source>
</evidence>
<evidence type="ECO:0000313" key="2">
    <source>
        <dbReference type="Proteomes" id="UP000803884"/>
    </source>
</evidence>
<proteinExistence type="predicted"/>
<dbReference type="EMBL" id="JAAQHG020000002">
    <property type="protein sequence ID" value="KAL1590564.1"/>
    <property type="molecule type" value="Genomic_DNA"/>
</dbReference>
<organism evidence="1 2">
    <name type="scientific">Cladosporium halotolerans</name>
    <dbReference type="NCBI Taxonomy" id="1052096"/>
    <lineage>
        <taxon>Eukaryota</taxon>
        <taxon>Fungi</taxon>
        <taxon>Dikarya</taxon>
        <taxon>Ascomycota</taxon>
        <taxon>Pezizomycotina</taxon>
        <taxon>Dothideomycetes</taxon>
        <taxon>Dothideomycetidae</taxon>
        <taxon>Cladosporiales</taxon>
        <taxon>Cladosporiaceae</taxon>
        <taxon>Cladosporium</taxon>
    </lineage>
</organism>
<dbReference type="Proteomes" id="UP000803884">
    <property type="component" value="Unassembled WGS sequence"/>
</dbReference>
<protein>
    <submittedName>
        <fullName evidence="1">Uncharacterized protein</fullName>
    </submittedName>
</protein>
<dbReference type="RefSeq" id="XP_069233669.1">
    <property type="nucleotide sequence ID" value="XM_069369164.1"/>
</dbReference>
<keyword evidence="2" id="KW-1185">Reference proteome</keyword>
<dbReference type="GeneID" id="96002002"/>
<comment type="caution">
    <text evidence="1">The sequence shown here is derived from an EMBL/GenBank/DDBJ whole genome shotgun (WGS) entry which is preliminary data.</text>
</comment>
<dbReference type="AlphaFoldDB" id="A0AB34L097"/>
<accession>A0AB34L097</accession>
<name>A0AB34L097_9PEZI</name>
<reference evidence="1 2" key="1">
    <citation type="journal article" date="2020" name="Microbiol. Resour. Announc.">
        <title>Draft Genome Sequence of a Cladosporium Species Isolated from the Mesophotic Ascidian Didemnum maculosum.</title>
        <authorList>
            <person name="Gioti A."/>
            <person name="Siaperas R."/>
            <person name="Nikolaivits E."/>
            <person name="Le Goff G."/>
            <person name="Ouazzani J."/>
            <person name="Kotoulas G."/>
            <person name="Topakas E."/>
        </authorList>
    </citation>
    <scope>NUCLEOTIDE SEQUENCE [LARGE SCALE GENOMIC DNA]</scope>
    <source>
        <strain evidence="1 2">TM138-S3</strain>
    </source>
</reference>